<evidence type="ECO:0000313" key="3">
    <source>
        <dbReference type="EMBL" id="QMW76448.1"/>
    </source>
</evidence>
<gene>
    <name evidence="3" type="ORF">E5259_01905</name>
</gene>
<dbReference type="GeneID" id="75052881"/>
<evidence type="ECO:0000259" key="1">
    <source>
        <dbReference type="Pfam" id="PF01396"/>
    </source>
</evidence>
<feature type="domain" description="DNA topoisomerase type IA zn finger" evidence="1">
    <location>
        <begin position="302"/>
        <end position="336"/>
    </location>
</feature>
<dbReference type="GO" id="GO:0003677">
    <property type="term" value="F:DNA binding"/>
    <property type="evidence" value="ECO:0007669"/>
    <property type="project" value="InterPro"/>
</dbReference>
<accession>A0A7G5MPA5</accession>
<dbReference type="GO" id="GO:0003916">
    <property type="term" value="F:DNA topoisomerase activity"/>
    <property type="evidence" value="ECO:0007669"/>
    <property type="project" value="InterPro"/>
</dbReference>
<evidence type="ECO:0000259" key="2">
    <source>
        <dbReference type="Pfam" id="PF25164"/>
    </source>
</evidence>
<dbReference type="RefSeq" id="WP_018595569.1">
    <property type="nucleotide sequence ID" value="NZ_CABLBP010000003.1"/>
</dbReference>
<evidence type="ECO:0008006" key="5">
    <source>
        <dbReference type="Google" id="ProtNLM"/>
    </source>
</evidence>
<dbReference type="InterPro" id="IPR057253">
    <property type="entry name" value="CoiA-like_N"/>
</dbReference>
<name>A0A7G5MPA5_9FIRM</name>
<dbReference type="AlphaFoldDB" id="A0A7G5MPA5"/>
<dbReference type="SUPFAM" id="SSF57783">
    <property type="entry name" value="Zinc beta-ribbon"/>
    <property type="match status" value="1"/>
</dbReference>
<dbReference type="Proteomes" id="UP000515789">
    <property type="component" value="Chromosome"/>
</dbReference>
<evidence type="ECO:0000313" key="4">
    <source>
        <dbReference type="Proteomes" id="UP000515789"/>
    </source>
</evidence>
<sequence>MKTLNLTYALKDNSLVHISEVESGLQCGCKCPACGETLIARKGDKVIHHFAHKSTVECEFGYQTSLHLAAKKVISENGIIQVPALYLTFPETGKKELIEPEKVLRVSEVILEKKLDNIIPDILLITDIGKIIVEIFVTHEIDLEKKKRIKALGVPTIEIDLSKIDRDISEQDLQEILINKNEYKSWIYNGKREETYKKFLSVSEVKPVISRNYALHVDNCPIGKRVWRQKPYANFLYDCQDCDYFIAYKSVWKNDVEQERKILCSGKNYIAHIADFEIPFEKRVQDFKEKREEEIYELVGQGICPQCGSDLVIRHSKYGEFFGCSNYPHCRFSFNYEENN</sequence>
<dbReference type="Pfam" id="PF01396">
    <property type="entry name" value="Zn_ribbon_Top1"/>
    <property type="match status" value="1"/>
</dbReference>
<dbReference type="EMBL" id="CP039126">
    <property type="protein sequence ID" value="QMW76448.1"/>
    <property type="molecule type" value="Genomic_DNA"/>
</dbReference>
<protein>
    <recommendedName>
        <fullName evidence="5">DNA topoisomerase type IA zn finger domain-containing protein</fullName>
    </recommendedName>
</protein>
<dbReference type="GO" id="GO:0006265">
    <property type="term" value="P:DNA topological change"/>
    <property type="evidence" value="ECO:0007669"/>
    <property type="project" value="InterPro"/>
</dbReference>
<reference evidence="3 4" key="1">
    <citation type="submission" date="2019-04" db="EMBL/GenBank/DDBJ databases">
        <authorList>
            <person name="Schori C."/>
            <person name="Ahrens C."/>
        </authorList>
    </citation>
    <scope>NUCLEOTIDE SEQUENCE [LARGE SCALE GENOMIC DNA]</scope>
    <source>
        <strain evidence="3 4">DSM 2950</strain>
    </source>
</reference>
<dbReference type="Pfam" id="PF25164">
    <property type="entry name" value="CoiA_N"/>
    <property type="match status" value="1"/>
</dbReference>
<feature type="domain" description="Competence protein CoiA-like N-terminal" evidence="2">
    <location>
        <begin position="30"/>
        <end position="60"/>
    </location>
</feature>
<dbReference type="InterPro" id="IPR013498">
    <property type="entry name" value="Topo_IA_Znf"/>
</dbReference>
<proteinExistence type="predicted"/>
<dbReference type="Gene3D" id="3.30.65.10">
    <property type="entry name" value="Bacterial Topoisomerase I, domain 1"/>
    <property type="match status" value="1"/>
</dbReference>
<organism evidence="3 4">
    <name type="scientific">Blautia producta</name>
    <dbReference type="NCBI Taxonomy" id="33035"/>
    <lineage>
        <taxon>Bacteria</taxon>
        <taxon>Bacillati</taxon>
        <taxon>Bacillota</taxon>
        <taxon>Clostridia</taxon>
        <taxon>Lachnospirales</taxon>
        <taxon>Lachnospiraceae</taxon>
        <taxon>Blautia</taxon>
    </lineage>
</organism>
<dbReference type="GO" id="GO:0005694">
    <property type="term" value="C:chromosome"/>
    <property type="evidence" value="ECO:0007669"/>
    <property type="project" value="InterPro"/>
</dbReference>